<protein>
    <submittedName>
        <fullName evidence="2">Uncharacterized protein</fullName>
    </submittedName>
</protein>
<dbReference type="Proteomes" id="UP000014065">
    <property type="component" value="Unassembled WGS sequence"/>
</dbReference>
<dbReference type="EMBL" id="AHJG01000008">
    <property type="protein sequence ID" value="EPA06848.1"/>
    <property type="molecule type" value="Genomic_DNA"/>
</dbReference>
<evidence type="ECO:0000256" key="1">
    <source>
        <dbReference type="SAM" id="MobiDB-lite"/>
    </source>
</evidence>
<comment type="caution">
    <text evidence="2">The sequence shown here is derived from an EMBL/GenBank/DDBJ whole genome shotgun (WGS) entry which is preliminary data.</text>
</comment>
<gene>
    <name evidence="2" type="ORF">BG20_I2176</name>
</gene>
<reference evidence="2 3" key="1">
    <citation type="journal article" date="2012" name="J. Bacteriol.">
        <title>Genome Sequence of "Candidatus Nitrosoarchaeum limnia" BG20, a Low-Salinity Ammonia-Oxidizing Archaeon from the San Francisco Bay Estuary.</title>
        <authorList>
            <person name="Mosier A.C."/>
            <person name="Allen E.E."/>
            <person name="Kim M."/>
            <person name="Ferriera S."/>
            <person name="Francis C.A."/>
        </authorList>
    </citation>
    <scope>NUCLEOTIDE SEQUENCE [LARGE SCALE GENOMIC DNA]</scope>
    <source>
        <strain evidence="2 3">BG20</strain>
    </source>
</reference>
<feature type="region of interest" description="Disordered" evidence="1">
    <location>
        <begin position="26"/>
        <end position="47"/>
    </location>
</feature>
<evidence type="ECO:0000313" key="3">
    <source>
        <dbReference type="Proteomes" id="UP000014065"/>
    </source>
</evidence>
<dbReference type="AlphaFoldDB" id="S2E7Z4"/>
<accession>S2E7Z4</accession>
<sequence>MLNQKIKLFWNNNRYEFNNNKKEKLISEGTRSPSSEGKRSLGCALTT</sequence>
<organism evidence="2 3">
    <name type="scientific">Candidatus Nitrosarchaeum limnium BG20</name>
    <dbReference type="NCBI Taxonomy" id="859192"/>
    <lineage>
        <taxon>Archaea</taxon>
        <taxon>Nitrososphaerota</taxon>
        <taxon>Nitrososphaeria</taxon>
        <taxon>Nitrosopumilales</taxon>
        <taxon>Nitrosopumilaceae</taxon>
        <taxon>Nitrosarchaeum</taxon>
    </lineage>
</organism>
<keyword evidence="3" id="KW-1185">Reference proteome</keyword>
<proteinExistence type="predicted"/>
<name>S2E7Z4_9ARCH</name>
<evidence type="ECO:0000313" key="2">
    <source>
        <dbReference type="EMBL" id="EPA06848.1"/>
    </source>
</evidence>
<feature type="non-terminal residue" evidence="2">
    <location>
        <position position="47"/>
    </location>
</feature>